<dbReference type="EMBL" id="SOZE01000018">
    <property type="protein sequence ID" value="TFF36015.1"/>
    <property type="molecule type" value="Genomic_DNA"/>
</dbReference>
<name>A0A4Y8SBK4_9SPHI</name>
<reference evidence="1 2" key="1">
    <citation type="journal article" date="2017" name="Int. J. Syst. Evol. Microbiol.">
        <title>Mucilaginibacterpsychrotolerans sp. nov., isolated from peatlands.</title>
        <authorList>
            <person name="Deng Y."/>
            <person name="Shen L."/>
            <person name="Xu B."/>
            <person name="Liu Y."/>
            <person name="Gu Z."/>
            <person name="Liu H."/>
            <person name="Zhou Y."/>
        </authorList>
    </citation>
    <scope>NUCLEOTIDE SEQUENCE [LARGE SCALE GENOMIC DNA]</scope>
    <source>
        <strain evidence="1 2">NH7-4</strain>
    </source>
</reference>
<evidence type="ECO:0000313" key="1">
    <source>
        <dbReference type="EMBL" id="TFF36015.1"/>
    </source>
</evidence>
<sequence>MKIFDNFNSMYKVLTFVFMMAYCPCYAQNSTGLGRIEFYLLKRHVPNVSRATSAIEDLFKIEPANLEDTAFIKDSELKLMTKTDTLRNPANNQLIQEEYWFTVPEAVVKRIYNLNIPLCCGRQFVIVVNGNVSYTGYFWNIVSSFGSDWITAFAYGNTIKILRKLPDYDDIPHLNDPRNEPLLIDCLKATKRYSTGN</sequence>
<organism evidence="1 2">
    <name type="scientific">Mucilaginibacter psychrotolerans</name>
    <dbReference type="NCBI Taxonomy" id="1524096"/>
    <lineage>
        <taxon>Bacteria</taxon>
        <taxon>Pseudomonadati</taxon>
        <taxon>Bacteroidota</taxon>
        <taxon>Sphingobacteriia</taxon>
        <taxon>Sphingobacteriales</taxon>
        <taxon>Sphingobacteriaceae</taxon>
        <taxon>Mucilaginibacter</taxon>
    </lineage>
</organism>
<evidence type="ECO:0000313" key="2">
    <source>
        <dbReference type="Proteomes" id="UP000297540"/>
    </source>
</evidence>
<keyword evidence="2" id="KW-1185">Reference proteome</keyword>
<accession>A0A4Y8SBK4</accession>
<proteinExistence type="predicted"/>
<gene>
    <name evidence="1" type="ORF">E2R66_17510</name>
</gene>
<dbReference type="AlphaFoldDB" id="A0A4Y8SBK4"/>
<dbReference type="Proteomes" id="UP000297540">
    <property type="component" value="Unassembled WGS sequence"/>
</dbReference>
<comment type="caution">
    <text evidence="1">The sequence shown here is derived from an EMBL/GenBank/DDBJ whole genome shotgun (WGS) entry which is preliminary data.</text>
</comment>
<protein>
    <submittedName>
        <fullName evidence="1">Uncharacterized protein</fullName>
    </submittedName>
</protein>